<dbReference type="Proteomes" id="UP000652761">
    <property type="component" value="Unassembled WGS sequence"/>
</dbReference>
<evidence type="ECO:0000256" key="1">
    <source>
        <dbReference type="ARBA" id="ARBA00005474"/>
    </source>
</evidence>
<dbReference type="PANTHER" id="PTHR31301">
    <property type="entry name" value="LOB DOMAIN-CONTAINING PROTEIN 4-RELATED"/>
    <property type="match status" value="1"/>
</dbReference>
<evidence type="ECO:0000313" key="3">
    <source>
        <dbReference type="EMBL" id="MQL94483.1"/>
    </source>
</evidence>
<sequence>MSNPSATGTRCAACRYLRRRCSHECVLAPYFPSTHPDRFACVHRIFGASNVSRMIQQLPVHQRAAAADSISYEAYWRVRDPVYGTVGIISRLQQEIRARQSELAKIRALIAVHAARAAQAAGRGHFVAEPSTGAVSLLSWDQAAAALLQQQPPPPPSAGFM</sequence>
<feature type="domain" description="LOB" evidence="2">
    <location>
        <begin position="9"/>
        <end position="110"/>
    </location>
</feature>
<comment type="similarity">
    <text evidence="1">Belongs to the LOB domain-containing protein family.</text>
</comment>
<evidence type="ECO:0000313" key="4">
    <source>
        <dbReference type="Proteomes" id="UP000652761"/>
    </source>
</evidence>
<keyword evidence="4" id="KW-1185">Reference proteome</keyword>
<reference evidence="3" key="1">
    <citation type="submission" date="2017-07" db="EMBL/GenBank/DDBJ databases">
        <title>Taro Niue Genome Assembly and Annotation.</title>
        <authorList>
            <person name="Atibalentja N."/>
            <person name="Keating K."/>
            <person name="Fields C.J."/>
        </authorList>
    </citation>
    <scope>NUCLEOTIDE SEQUENCE</scope>
    <source>
        <strain evidence="3">Niue_2</strain>
        <tissue evidence="3">Leaf</tissue>
    </source>
</reference>
<dbReference type="OrthoDB" id="684652at2759"/>
<protein>
    <recommendedName>
        <fullName evidence="2">LOB domain-containing protein</fullName>
    </recommendedName>
</protein>
<comment type="caution">
    <text evidence="3">The sequence shown here is derived from an EMBL/GenBank/DDBJ whole genome shotgun (WGS) entry which is preliminary data.</text>
</comment>
<gene>
    <name evidence="3" type="ORF">Taro_027138</name>
</gene>
<dbReference type="AlphaFoldDB" id="A0A843VQR9"/>
<dbReference type="PANTHER" id="PTHR31301:SF153">
    <property type="entry name" value="LOB DOMAIN-CONTAINING PROTEIN 26"/>
    <property type="match status" value="1"/>
</dbReference>
<evidence type="ECO:0000259" key="2">
    <source>
        <dbReference type="PROSITE" id="PS50891"/>
    </source>
</evidence>
<dbReference type="InterPro" id="IPR004883">
    <property type="entry name" value="LOB"/>
</dbReference>
<name>A0A843VQR9_COLES</name>
<dbReference type="PROSITE" id="PS50891">
    <property type="entry name" value="LOB"/>
    <property type="match status" value="1"/>
</dbReference>
<organism evidence="3 4">
    <name type="scientific">Colocasia esculenta</name>
    <name type="common">Wild taro</name>
    <name type="synonym">Arum esculentum</name>
    <dbReference type="NCBI Taxonomy" id="4460"/>
    <lineage>
        <taxon>Eukaryota</taxon>
        <taxon>Viridiplantae</taxon>
        <taxon>Streptophyta</taxon>
        <taxon>Embryophyta</taxon>
        <taxon>Tracheophyta</taxon>
        <taxon>Spermatophyta</taxon>
        <taxon>Magnoliopsida</taxon>
        <taxon>Liliopsida</taxon>
        <taxon>Araceae</taxon>
        <taxon>Aroideae</taxon>
        <taxon>Colocasieae</taxon>
        <taxon>Colocasia</taxon>
    </lineage>
</organism>
<dbReference type="EMBL" id="NMUH01001681">
    <property type="protein sequence ID" value="MQL94483.1"/>
    <property type="molecule type" value="Genomic_DNA"/>
</dbReference>
<accession>A0A843VQR9</accession>
<dbReference type="Pfam" id="PF03195">
    <property type="entry name" value="LOB"/>
    <property type="match status" value="1"/>
</dbReference>
<proteinExistence type="inferred from homology"/>